<feature type="compositionally biased region" description="Low complexity" evidence="2">
    <location>
        <begin position="305"/>
        <end position="314"/>
    </location>
</feature>
<dbReference type="GO" id="GO:0032982">
    <property type="term" value="C:myosin filament"/>
    <property type="evidence" value="ECO:0007669"/>
    <property type="project" value="TreeGrafter"/>
</dbReference>
<feature type="coiled-coil region" evidence="1">
    <location>
        <begin position="1080"/>
        <end position="1226"/>
    </location>
</feature>
<feature type="compositionally biased region" description="Low complexity" evidence="2">
    <location>
        <begin position="166"/>
        <end position="179"/>
    </location>
</feature>
<dbReference type="PANTHER" id="PTHR45615">
    <property type="entry name" value="MYOSIN HEAVY CHAIN, NON-MUSCLE"/>
    <property type="match status" value="1"/>
</dbReference>
<dbReference type="Proteomes" id="UP000073492">
    <property type="component" value="Unassembled WGS sequence"/>
</dbReference>
<reference evidence="3 4" key="1">
    <citation type="submission" date="2015-07" db="EMBL/GenBank/DDBJ databases">
        <title>Comparative genomics of the Sigatoka disease complex on banana suggests a link between parallel evolutionary changes in Pseudocercospora fijiensis and Pseudocercospora eumusae and increased virulence on the banana host.</title>
        <authorList>
            <person name="Chang T.-C."/>
            <person name="Salvucci A."/>
            <person name="Crous P.W."/>
            <person name="Stergiopoulos I."/>
        </authorList>
    </citation>
    <scope>NUCLEOTIDE SEQUENCE [LARGE SCALE GENOMIC DNA]</scope>
    <source>
        <strain evidence="3 4">CBS 116634</strain>
    </source>
</reference>
<feature type="compositionally biased region" description="Polar residues" evidence="2">
    <location>
        <begin position="51"/>
        <end position="66"/>
    </location>
</feature>
<feature type="compositionally biased region" description="Low complexity" evidence="2">
    <location>
        <begin position="1326"/>
        <end position="1337"/>
    </location>
</feature>
<dbReference type="OrthoDB" id="5332870at2759"/>
<protein>
    <submittedName>
        <fullName evidence="3">Uncharacterized protein</fullName>
    </submittedName>
</protein>
<evidence type="ECO:0000256" key="2">
    <source>
        <dbReference type="SAM" id="MobiDB-lite"/>
    </source>
</evidence>
<dbReference type="GO" id="GO:0016460">
    <property type="term" value="C:myosin II complex"/>
    <property type="evidence" value="ECO:0007669"/>
    <property type="project" value="TreeGrafter"/>
</dbReference>
<name>A0A139IGD0_9PEZI</name>
<feature type="region of interest" description="Disordered" evidence="2">
    <location>
        <begin position="291"/>
        <end position="341"/>
    </location>
</feature>
<feature type="compositionally biased region" description="Polar residues" evidence="2">
    <location>
        <begin position="1"/>
        <end position="10"/>
    </location>
</feature>
<evidence type="ECO:0000313" key="3">
    <source>
        <dbReference type="EMBL" id="KXT13596.1"/>
    </source>
</evidence>
<organism evidence="3 4">
    <name type="scientific">Pseudocercospora musae</name>
    <dbReference type="NCBI Taxonomy" id="113226"/>
    <lineage>
        <taxon>Eukaryota</taxon>
        <taxon>Fungi</taxon>
        <taxon>Dikarya</taxon>
        <taxon>Ascomycota</taxon>
        <taxon>Pezizomycotina</taxon>
        <taxon>Dothideomycetes</taxon>
        <taxon>Dothideomycetidae</taxon>
        <taxon>Mycosphaerellales</taxon>
        <taxon>Mycosphaerellaceae</taxon>
        <taxon>Pseudocercospora</taxon>
    </lineage>
</organism>
<dbReference type="GO" id="GO:0051015">
    <property type="term" value="F:actin filament binding"/>
    <property type="evidence" value="ECO:0007669"/>
    <property type="project" value="TreeGrafter"/>
</dbReference>
<feature type="compositionally biased region" description="Polar residues" evidence="2">
    <location>
        <begin position="106"/>
        <end position="115"/>
    </location>
</feature>
<feature type="region of interest" description="Disordered" evidence="2">
    <location>
        <begin position="1303"/>
        <end position="1449"/>
    </location>
</feature>
<feature type="region of interest" description="Disordered" evidence="2">
    <location>
        <begin position="238"/>
        <end position="257"/>
    </location>
</feature>
<feature type="coiled-coil region" evidence="1">
    <location>
        <begin position="1263"/>
        <end position="1297"/>
    </location>
</feature>
<keyword evidence="4" id="KW-1185">Reference proteome</keyword>
<evidence type="ECO:0000313" key="4">
    <source>
        <dbReference type="Proteomes" id="UP000073492"/>
    </source>
</evidence>
<proteinExistence type="predicted"/>
<feature type="region of interest" description="Disordered" evidence="2">
    <location>
        <begin position="157"/>
        <end position="184"/>
    </location>
</feature>
<dbReference type="GO" id="GO:0005737">
    <property type="term" value="C:cytoplasm"/>
    <property type="evidence" value="ECO:0007669"/>
    <property type="project" value="TreeGrafter"/>
</dbReference>
<feature type="compositionally biased region" description="Basic and acidic residues" evidence="2">
    <location>
        <begin position="27"/>
        <end position="43"/>
    </location>
</feature>
<dbReference type="EMBL" id="LFZO01000110">
    <property type="protein sequence ID" value="KXT13596.1"/>
    <property type="molecule type" value="Genomic_DNA"/>
</dbReference>
<comment type="caution">
    <text evidence="3">The sequence shown here is derived from an EMBL/GenBank/DDBJ whole genome shotgun (WGS) entry which is preliminary data.</text>
</comment>
<feature type="compositionally biased region" description="Basic and acidic residues" evidence="2">
    <location>
        <begin position="67"/>
        <end position="82"/>
    </location>
</feature>
<dbReference type="GO" id="GO:0000146">
    <property type="term" value="F:microfilament motor activity"/>
    <property type="evidence" value="ECO:0007669"/>
    <property type="project" value="TreeGrafter"/>
</dbReference>
<feature type="compositionally biased region" description="Polar residues" evidence="2">
    <location>
        <begin position="1343"/>
        <end position="1355"/>
    </location>
</feature>
<evidence type="ECO:0000256" key="1">
    <source>
        <dbReference type="SAM" id="Coils"/>
    </source>
</evidence>
<keyword evidence="1" id="KW-0175">Coiled coil</keyword>
<sequence length="1464" mass="161707">MASRRNNYPENWSPVPQKISTRPANYEPREARGRLTNDGDRALRPKPLNLPSKQPQDSSVLKSVQSLRKESTESYEGLRDPEIVDVGSTAQWHRRDDAQRHKRVMSPSTASQYSTRQSEISLGILDYYMRDRTSSLDSRQLPPPTPKLDPAIAELDFGELPPTPTPTAASTPALPSRPTEPYQECKGQPLIPISPPSAVRPSATFTRGYSLFPVIKQVTPPGRHPEITHVPPITLRDMTPTRIKSTPSHPKLDPIHRPRKESICSSIRTRNDSINSCRAKQKYAMPLRIVSSDSTTSTPHRRVISSSTATASPPQSRWSDDTIASPSLAPTPGPRTSFGSLLRRDSQQYPACFFEDDDDDDDNGEEAPLRKKWGWKKSVNSVSTGGGDSKMCAGKEQEQLRIKMARYEALAVEMERVLTSPYPAELRTLRQVVLACSDADVSQWAAAKPCAVATLASRVVEALQVPQWSYVLDILTKFAFNVACRDAFLHHEPTLLHRVVAQSVTLTPGHLRSQYAKASVALLSTPLPATVALPAHAQTLFVHFVDNAARSPSPATIEPVYRILRATGSLLLGILSSHVLDTLQHHLLAILRNVSGTSPLTLYCLSIMNTVCCSIHSDPRDTTPTSSTWKSDAMQHFFTGTKAQKSTQLVVLLVLWATKTDTAESCDERTKALVLSLEVLSAIPVDLRKIWCTANPMLVRKLQERLCSEELPSAHKTLALRFVGMLCHLDSLPHPVLESLQATFLEPASMQAVHTLCPHVDHRELLSSILVRAPIGMLLESAVDVATRAESAALAASLDAVTTTIAEAQVVIGSQKIAVHQIRELLGNEEFVGRLDMLSTILSRSSSDLESTLSAGWCQRALSRARCKLAHQISNLLLRASQTAAVGVQAMTVLLDLHALSARGDLSCSHDRPAWRDGLTFGEDHGGQSEHDDIDWREALQTHFTARAQVEQDAVTRLFAKACANLEARCEGVERPLREEQRRCKAAEEQNSQLVQAFAELETRYMDLTLQNRTLEEDRKQLFKDLGECHESLDAAERRGEETFTRVSQLEKQLREAHEASMRQIAELSEGKQIVEVNGAAKLAQKQEQLEDAQDELAALKTRYDNEAVRASDAEQNLAVVRTELDQARQDLTTSISSAQRQQLNVERIEVELQQLKSSNATLEEQLATTSKSDATKMQELVELRDELQACQAELDGLRSEAARETEDLQRELELKRQEAGRLTKQHSEDTGRLQDQISGLHQDLLQTKESLSADIKSRDAKVADCKKRLERYHKKCEQKDQQIAEAESMRANLMAAMGISGTQNRTSLPHRSRESVAPPLGDTQADASPPSPTSASNMDVDASNNDQSFASNASDESKSGPTPKRSRPRKSLSFAAPLTAKPRASTDLRTSRTSIAMRQSMGRQALHGISGNRPSLKPRTPVKGTQKEVDAEEDGSTFEGSELFSGTQDQHLVDLQAAFDAES</sequence>
<feature type="coiled-coil region" evidence="1">
    <location>
        <begin position="977"/>
        <end position="1053"/>
    </location>
</feature>
<gene>
    <name evidence="3" type="ORF">AC579_8496</name>
</gene>
<dbReference type="PANTHER" id="PTHR45615:SF40">
    <property type="entry name" value="MYOSIN HEAVY CHAIN, NON-MUSCLE"/>
    <property type="match status" value="1"/>
</dbReference>
<feature type="region of interest" description="Disordered" evidence="2">
    <location>
        <begin position="1"/>
        <end position="115"/>
    </location>
</feature>
<dbReference type="SUPFAM" id="SSF90257">
    <property type="entry name" value="Myosin rod fragments"/>
    <property type="match status" value="1"/>
</dbReference>
<accession>A0A139IGD0</accession>